<dbReference type="Pfam" id="PF14100">
    <property type="entry name" value="DUF6807"/>
    <property type="match status" value="1"/>
</dbReference>
<dbReference type="EMBL" id="JAXBLV010000009">
    <property type="protein sequence ID" value="MDY3557959.1"/>
    <property type="molecule type" value="Genomic_DNA"/>
</dbReference>
<keyword evidence="3" id="KW-1185">Reference proteome</keyword>
<reference evidence="3" key="1">
    <citation type="journal article" date="2023" name="Mar. Drugs">
        <title>Gemmata algarum, a Novel Planctomycete Isolated from an Algal Mat, Displays Antimicrobial Activity.</title>
        <authorList>
            <person name="Kumar G."/>
            <person name="Kallscheuer N."/>
            <person name="Kashif M."/>
            <person name="Ahamad S."/>
            <person name="Jagadeeshwari U."/>
            <person name="Pannikurungottu S."/>
            <person name="Haufschild T."/>
            <person name="Kabuu M."/>
            <person name="Sasikala C."/>
            <person name="Jogler C."/>
            <person name="Ramana C."/>
        </authorList>
    </citation>
    <scope>NUCLEOTIDE SEQUENCE [LARGE SCALE GENOMIC DNA]</scope>
    <source>
        <strain evidence="3">JC673</strain>
    </source>
</reference>
<feature type="signal peptide" evidence="1">
    <location>
        <begin position="1"/>
        <end position="19"/>
    </location>
</feature>
<accession>A0ABU5ESM5</accession>
<evidence type="ECO:0000313" key="2">
    <source>
        <dbReference type="EMBL" id="MDY3557959.1"/>
    </source>
</evidence>
<organism evidence="2 3">
    <name type="scientific">Gemmata algarum</name>
    <dbReference type="NCBI Taxonomy" id="2975278"/>
    <lineage>
        <taxon>Bacteria</taxon>
        <taxon>Pseudomonadati</taxon>
        <taxon>Planctomycetota</taxon>
        <taxon>Planctomycetia</taxon>
        <taxon>Gemmatales</taxon>
        <taxon>Gemmataceae</taxon>
        <taxon>Gemmata</taxon>
    </lineage>
</organism>
<evidence type="ECO:0000313" key="3">
    <source>
        <dbReference type="Proteomes" id="UP001272242"/>
    </source>
</evidence>
<feature type="chain" id="PRO_5046786653" evidence="1">
    <location>
        <begin position="20"/>
        <end position="343"/>
    </location>
</feature>
<proteinExistence type="predicted"/>
<dbReference type="Proteomes" id="UP001272242">
    <property type="component" value="Unassembled WGS sequence"/>
</dbReference>
<protein>
    <submittedName>
        <fullName evidence="2">PmoA family protein</fullName>
    </submittedName>
</protein>
<sequence length="343" mass="37125">MRRTLPLFVLLVLPAATRAADVSVTVGKSDIEFKAGTQVVARYATAESVAKPYLYPVLAPNGVGVTRAWPVEKGLPGEATSDHVHQKSVWFCHGDVIPEGIALKVKSVNKADKGVDFWSEARDKDGPRHGKIKCVKVGEPKPHAKNHASVETHNEWFTPDGVKIMDEVRVIHFVDGTEGRTFAFDITLKATVCPITFGDTKEGSFGIRVHDGLRPTEKTGAVVTTAEGKVVTPPVKDNMSIWGHPAQWIDYSGKLDGKEVGVAVFDHPSNPKSNWHVRAYGLNAANPFARAHSGFPSQKDGAGPLLKLDKGGEMKLKYAVYAHTGDVKTGKVAEAFEAFKGTK</sequence>
<dbReference type="InterPro" id="IPR029475">
    <property type="entry name" value="DUF6807"/>
</dbReference>
<dbReference type="RefSeq" id="WP_320684949.1">
    <property type="nucleotide sequence ID" value="NZ_JAXBLV010000009.1"/>
</dbReference>
<keyword evidence="1" id="KW-0732">Signal</keyword>
<name>A0ABU5ESM5_9BACT</name>
<evidence type="ECO:0000256" key="1">
    <source>
        <dbReference type="SAM" id="SignalP"/>
    </source>
</evidence>
<comment type="caution">
    <text evidence="2">The sequence shown here is derived from an EMBL/GenBank/DDBJ whole genome shotgun (WGS) entry which is preliminary data.</text>
</comment>
<gene>
    <name evidence="2" type="ORF">R5W23_006401</name>
</gene>